<evidence type="ECO:0000256" key="2">
    <source>
        <dbReference type="ARBA" id="ARBA00023015"/>
    </source>
</evidence>
<dbReference type="RefSeq" id="WP_092857480.1">
    <property type="nucleotide sequence ID" value="NZ_FOYU01000002.1"/>
</dbReference>
<dbReference type="InterPro" id="IPR013324">
    <property type="entry name" value="RNA_pol_sigma_r3/r4-like"/>
</dbReference>
<keyword evidence="4" id="KW-0804">Transcription</keyword>
<evidence type="ECO:0000256" key="1">
    <source>
        <dbReference type="ARBA" id="ARBA00010641"/>
    </source>
</evidence>
<feature type="domain" description="RNA polymerase sigma-70 region 2" evidence="5">
    <location>
        <begin position="12"/>
        <end position="73"/>
    </location>
</feature>
<dbReference type="GO" id="GO:0016987">
    <property type="term" value="F:sigma factor activity"/>
    <property type="evidence" value="ECO:0007669"/>
    <property type="project" value="UniProtKB-KW"/>
</dbReference>
<dbReference type="InterPro" id="IPR036388">
    <property type="entry name" value="WH-like_DNA-bd_sf"/>
</dbReference>
<protein>
    <submittedName>
        <fullName evidence="7">RNA polymerase sigma-70 factor, ECF subfamily</fullName>
    </submittedName>
</protein>
<dbReference type="SUPFAM" id="SSF88946">
    <property type="entry name" value="Sigma2 domain of RNA polymerase sigma factors"/>
    <property type="match status" value="1"/>
</dbReference>
<name>A0A1I6HAB4_9GAMM</name>
<dbReference type="InterPro" id="IPR014284">
    <property type="entry name" value="RNA_pol_sigma-70_dom"/>
</dbReference>
<reference evidence="8" key="1">
    <citation type="submission" date="2016-10" db="EMBL/GenBank/DDBJ databases">
        <authorList>
            <person name="Varghese N."/>
            <person name="Submissions S."/>
        </authorList>
    </citation>
    <scope>NUCLEOTIDE SEQUENCE [LARGE SCALE GENOMIC DNA]</scope>
    <source>
        <strain evidence="8">CGMCC 1.7285</strain>
    </source>
</reference>
<evidence type="ECO:0000313" key="7">
    <source>
        <dbReference type="EMBL" id="SFR51402.1"/>
    </source>
</evidence>
<dbReference type="Gene3D" id="1.10.1740.10">
    <property type="match status" value="1"/>
</dbReference>
<proteinExistence type="inferred from homology"/>
<dbReference type="Proteomes" id="UP000199424">
    <property type="component" value="Unassembled WGS sequence"/>
</dbReference>
<feature type="domain" description="RNA polymerase sigma factor 70 region 4 type 2" evidence="6">
    <location>
        <begin position="103"/>
        <end position="155"/>
    </location>
</feature>
<dbReference type="CDD" id="cd06171">
    <property type="entry name" value="Sigma70_r4"/>
    <property type="match status" value="1"/>
</dbReference>
<dbReference type="PANTHER" id="PTHR43133:SF25">
    <property type="entry name" value="RNA POLYMERASE SIGMA FACTOR RFAY-RELATED"/>
    <property type="match status" value="1"/>
</dbReference>
<evidence type="ECO:0000256" key="3">
    <source>
        <dbReference type="ARBA" id="ARBA00023082"/>
    </source>
</evidence>
<comment type="similarity">
    <text evidence="1">Belongs to the sigma-70 factor family. ECF subfamily.</text>
</comment>
<dbReference type="InterPro" id="IPR039425">
    <property type="entry name" value="RNA_pol_sigma-70-like"/>
</dbReference>
<dbReference type="InterPro" id="IPR013249">
    <property type="entry name" value="RNA_pol_sigma70_r4_t2"/>
</dbReference>
<dbReference type="InterPro" id="IPR013325">
    <property type="entry name" value="RNA_pol_sigma_r2"/>
</dbReference>
<dbReference type="PANTHER" id="PTHR43133">
    <property type="entry name" value="RNA POLYMERASE ECF-TYPE SIGMA FACTO"/>
    <property type="match status" value="1"/>
</dbReference>
<gene>
    <name evidence="7" type="ORF">SAMN04488070_1665</name>
</gene>
<evidence type="ECO:0000259" key="5">
    <source>
        <dbReference type="Pfam" id="PF04542"/>
    </source>
</evidence>
<evidence type="ECO:0000256" key="4">
    <source>
        <dbReference type="ARBA" id="ARBA00023163"/>
    </source>
</evidence>
<dbReference type="AlphaFoldDB" id="A0A1I6HAB4"/>
<organism evidence="7 8">
    <name type="scientific">Pseudidiomarina maritima</name>
    <dbReference type="NCBI Taxonomy" id="519453"/>
    <lineage>
        <taxon>Bacteria</taxon>
        <taxon>Pseudomonadati</taxon>
        <taxon>Pseudomonadota</taxon>
        <taxon>Gammaproteobacteria</taxon>
        <taxon>Alteromonadales</taxon>
        <taxon>Idiomarinaceae</taxon>
        <taxon>Pseudidiomarina</taxon>
    </lineage>
</organism>
<dbReference type="NCBIfam" id="TIGR02937">
    <property type="entry name" value="sigma70-ECF"/>
    <property type="match status" value="1"/>
</dbReference>
<keyword evidence="8" id="KW-1185">Reference proteome</keyword>
<dbReference type="InterPro" id="IPR007627">
    <property type="entry name" value="RNA_pol_sigma70_r2"/>
</dbReference>
<keyword evidence="2" id="KW-0805">Transcription regulation</keyword>
<dbReference type="Pfam" id="PF08281">
    <property type="entry name" value="Sigma70_r4_2"/>
    <property type="match status" value="1"/>
</dbReference>
<accession>A0A1I6HAB4</accession>
<dbReference type="EMBL" id="FOYU01000002">
    <property type="protein sequence ID" value="SFR51402.1"/>
    <property type="molecule type" value="Genomic_DNA"/>
</dbReference>
<dbReference type="SUPFAM" id="SSF88659">
    <property type="entry name" value="Sigma3 and sigma4 domains of RNA polymerase sigma factors"/>
    <property type="match status" value="1"/>
</dbReference>
<dbReference type="Pfam" id="PF04542">
    <property type="entry name" value="Sigma70_r2"/>
    <property type="match status" value="1"/>
</dbReference>
<evidence type="ECO:0000259" key="6">
    <source>
        <dbReference type="Pfam" id="PF08281"/>
    </source>
</evidence>
<dbReference type="GO" id="GO:0006352">
    <property type="term" value="P:DNA-templated transcription initiation"/>
    <property type="evidence" value="ECO:0007669"/>
    <property type="project" value="InterPro"/>
</dbReference>
<evidence type="ECO:0000313" key="8">
    <source>
        <dbReference type="Proteomes" id="UP000199424"/>
    </source>
</evidence>
<dbReference type="GO" id="GO:0003677">
    <property type="term" value="F:DNA binding"/>
    <property type="evidence" value="ECO:0007669"/>
    <property type="project" value="InterPro"/>
</dbReference>
<keyword evidence="3" id="KW-0731">Sigma factor</keyword>
<sequence length="178" mass="19857">MTTANLKQQISSILPALRRFALSLCGNVADADDLLQTTVERLLTRSVPEDAELIAWAFKVCRNAWIDEHRARKVRENAVHHEQLQESSSTDDAQRIHAQLELHQVDAALEQLPNEQREAIALVAIQGLSYREAADILEVPTGTIMSRLARARSKLAELLQHTHVDDSATRQGGAPYVH</sequence>
<dbReference type="Gene3D" id="1.10.10.10">
    <property type="entry name" value="Winged helix-like DNA-binding domain superfamily/Winged helix DNA-binding domain"/>
    <property type="match status" value="1"/>
</dbReference>